<organism evidence="3 4">
    <name type="scientific">Iodidimonas nitroreducens</name>
    <dbReference type="NCBI Taxonomy" id="1236968"/>
    <lineage>
        <taxon>Bacteria</taxon>
        <taxon>Pseudomonadati</taxon>
        <taxon>Pseudomonadota</taxon>
        <taxon>Alphaproteobacteria</taxon>
        <taxon>Iodidimonadales</taxon>
        <taxon>Iodidimonadaceae</taxon>
        <taxon>Iodidimonas</taxon>
    </lineage>
</organism>
<dbReference type="EMBL" id="BKCN01000008">
    <property type="protein sequence ID" value="GER04228.1"/>
    <property type="molecule type" value="Genomic_DNA"/>
</dbReference>
<feature type="region of interest" description="Disordered" evidence="1">
    <location>
        <begin position="68"/>
        <end position="93"/>
    </location>
</feature>
<accession>A0A5A7N810</accession>
<proteinExistence type="predicted"/>
<protein>
    <submittedName>
        <fullName evidence="3">Uncharacterized protein</fullName>
    </submittedName>
</protein>
<sequence length="93" mass="9430">MGLWGAAQAIAFGLGGFIGTAGVDLMRFFFADPALSYAVVFAAEAFLFLLAAGLALRVKGMMAAKGAGESVSRPSPAMPAKAPSVPLFSMEGS</sequence>
<reference evidence="3 4" key="1">
    <citation type="submission" date="2019-09" db="EMBL/GenBank/DDBJ databases">
        <title>NBRP : Genome information of microbial organism related human and environment.</title>
        <authorList>
            <person name="Hattori M."/>
            <person name="Oshima K."/>
            <person name="Inaba H."/>
            <person name="Suda W."/>
            <person name="Sakamoto M."/>
            <person name="Iino T."/>
            <person name="Kitahara M."/>
            <person name="Oshida Y."/>
            <person name="Iida T."/>
            <person name="Kudo T."/>
            <person name="Itoh T."/>
            <person name="Ohkuma M."/>
        </authorList>
    </citation>
    <scope>NUCLEOTIDE SEQUENCE [LARGE SCALE GENOMIC DNA]</scope>
    <source>
        <strain evidence="3 4">Q-1</strain>
    </source>
</reference>
<gene>
    <name evidence="3" type="ORF">JCM17846_19100</name>
</gene>
<keyword evidence="4" id="KW-1185">Reference proteome</keyword>
<feature type="transmembrane region" description="Helical" evidence="2">
    <location>
        <begin position="35"/>
        <end position="56"/>
    </location>
</feature>
<dbReference type="Proteomes" id="UP000324996">
    <property type="component" value="Unassembled WGS sequence"/>
</dbReference>
<dbReference type="AlphaFoldDB" id="A0A5A7N810"/>
<evidence type="ECO:0000256" key="2">
    <source>
        <dbReference type="SAM" id="Phobius"/>
    </source>
</evidence>
<dbReference type="Pfam" id="PF03209">
    <property type="entry name" value="PUCC"/>
    <property type="match status" value="1"/>
</dbReference>
<comment type="caution">
    <text evidence="3">The sequence shown here is derived from an EMBL/GenBank/DDBJ whole genome shotgun (WGS) entry which is preliminary data.</text>
</comment>
<evidence type="ECO:0000313" key="3">
    <source>
        <dbReference type="EMBL" id="GER04228.1"/>
    </source>
</evidence>
<evidence type="ECO:0000256" key="1">
    <source>
        <dbReference type="SAM" id="MobiDB-lite"/>
    </source>
</evidence>
<keyword evidence="2" id="KW-1133">Transmembrane helix</keyword>
<keyword evidence="2" id="KW-0812">Transmembrane</keyword>
<evidence type="ECO:0000313" key="4">
    <source>
        <dbReference type="Proteomes" id="UP000324996"/>
    </source>
</evidence>
<keyword evidence="2" id="KW-0472">Membrane</keyword>
<name>A0A5A7N810_9PROT</name>
<dbReference type="InterPro" id="IPR004896">
    <property type="entry name" value="PucC-rel"/>
</dbReference>